<gene>
    <name evidence="11" type="ORF">QE152_g24496</name>
</gene>
<keyword evidence="12" id="KW-1185">Reference proteome</keyword>
<sequence length="849" mass="95461">MDAGFLNFHGEEHFSTLDSSYFLDSFSTLDSSYFLESSVGDDTTSYDDERGYTWDWDNERELNGDIGLIPGTGNSTGDYCIMSTSPPSKEDFQKIMMEWQHLVNLETENVEELAIDVVTSNALDTAQALDVIHDNTDLVNKKIFTNNIEMELDTTINSNILTSQAEPPQSLPLLLENIKQQTDIPINETDLDNATMGTEKYNAFEEDPIGHLANSDFDITKYVNETDKYSRNSEIILPSGPGPGGKKLDLKNQRYVIDGDSEDDHIDVETVSEANQSIETDSESSDEENVALKVEPQKILAIKQEFVEEQSYVQINEKRSLQKTLAIKQEYVEGKSHVETNDATNLQTVLAIKQEYVEENSSYVEINDTIKLPLVENELVKQEFPSPKTKTEESTAKCKVEQKSPVIEAGDLNSLLEKFEASETNKSGGKPDISDDNRKDSAKSKQILESLPEELINRIKQSSKRKLISLIPPIPNKKRGKQIIPSIGVSVVNTNNTNMINTCEITVQMDHDYCISANSSKKDSGFSSCEEDERSLLRNQPTVKTADGKLMKNINRGGKVGVAAVARPGSKTKNARRLQRMNIQPCPPPNMEVRTLVSIGVNTDQSWGRLQEIVRGCPENFSPNSLITSLVDHLPEVKEVKVPGEHGEDKTIVYLDKNRVIVKTVNKKTQTVNHRRRSSSGSSNSSRSSRSRTRSPSPSSRRRRTSSEKMREVEERRVIYVGRISNSVTRECLRKRFQRFGPINNVSVHFRRTGDNYGFVTFKYKEDAYEAVEHGNEDPNLPQYDLSFGGRRIFCQTTYADLDNLRDDCQYSTGGSSIKGGGARDNSFEELLRETQAKLLRNKRLNSKS</sequence>
<evidence type="ECO:0000256" key="9">
    <source>
        <dbReference type="SAM" id="MobiDB-lite"/>
    </source>
</evidence>
<evidence type="ECO:0000313" key="11">
    <source>
        <dbReference type="EMBL" id="KAK9716881.1"/>
    </source>
</evidence>
<keyword evidence="2" id="KW-0597">Phosphoprotein</keyword>
<reference evidence="11 12" key="1">
    <citation type="journal article" date="2024" name="BMC Genomics">
        <title>De novo assembly and annotation of Popillia japonica's genome with initial clues to its potential as an invasive pest.</title>
        <authorList>
            <person name="Cucini C."/>
            <person name="Boschi S."/>
            <person name="Funari R."/>
            <person name="Cardaioli E."/>
            <person name="Iannotti N."/>
            <person name="Marturano G."/>
            <person name="Paoli F."/>
            <person name="Bruttini M."/>
            <person name="Carapelli A."/>
            <person name="Frati F."/>
            <person name="Nardi F."/>
        </authorList>
    </citation>
    <scope>NUCLEOTIDE SEQUENCE [LARGE SCALE GENOMIC DNA]</scope>
    <source>
        <strain evidence="11">DMR45628</strain>
    </source>
</reference>
<accession>A0AAW1KFM7</accession>
<keyword evidence="5" id="KW-0010">Activator</keyword>
<dbReference type="AlphaFoldDB" id="A0AAW1KFM7"/>
<dbReference type="InterPro" id="IPR035979">
    <property type="entry name" value="RBD_domain_sf"/>
</dbReference>
<dbReference type="Pfam" id="PF00076">
    <property type="entry name" value="RRM_1"/>
    <property type="match status" value="1"/>
</dbReference>
<evidence type="ECO:0000256" key="2">
    <source>
        <dbReference type="ARBA" id="ARBA00022553"/>
    </source>
</evidence>
<evidence type="ECO:0000256" key="3">
    <source>
        <dbReference type="ARBA" id="ARBA00022884"/>
    </source>
</evidence>
<keyword evidence="6" id="KW-0804">Transcription</keyword>
<feature type="region of interest" description="Disordered" evidence="9">
    <location>
        <begin position="421"/>
        <end position="441"/>
    </location>
</feature>
<dbReference type="InterPro" id="IPR012677">
    <property type="entry name" value="Nucleotide-bd_a/b_plait_sf"/>
</dbReference>
<dbReference type="Proteomes" id="UP001458880">
    <property type="component" value="Unassembled WGS sequence"/>
</dbReference>
<evidence type="ECO:0000256" key="1">
    <source>
        <dbReference type="ARBA" id="ARBA00004123"/>
    </source>
</evidence>
<dbReference type="GO" id="GO:0045944">
    <property type="term" value="P:positive regulation of transcription by RNA polymerase II"/>
    <property type="evidence" value="ECO:0007669"/>
    <property type="project" value="TreeGrafter"/>
</dbReference>
<dbReference type="InterPro" id="IPR000504">
    <property type="entry name" value="RRM_dom"/>
</dbReference>
<evidence type="ECO:0000313" key="12">
    <source>
        <dbReference type="Proteomes" id="UP001458880"/>
    </source>
</evidence>
<dbReference type="GO" id="GO:0003723">
    <property type="term" value="F:RNA binding"/>
    <property type="evidence" value="ECO:0007669"/>
    <property type="project" value="UniProtKB-UniRule"/>
</dbReference>
<dbReference type="InterPro" id="IPR034605">
    <property type="entry name" value="PGC-1"/>
</dbReference>
<feature type="compositionally biased region" description="Low complexity" evidence="9">
    <location>
        <begin position="679"/>
        <end position="699"/>
    </location>
</feature>
<dbReference type="GO" id="GO:0005634">
    <property type="term" value="C:nucleus"/>
    <property type="evidence" value="ECO:0007669"/>
    <property type="project" value="UniProtKB-SubCell"/>
</dbReference>
<dbReference type="PANTHER" id="PTHR15528">
    <property type="entry name" value="PEROXISOME PROLIFERATOR ACTIVATED RECEPTOR GAMMA COACTIVATOR 1 PGC-1 -RELATED"/>
    <property type="match status" value="1"/>
</dbReference>
<evidence type="ECO:0000256" key="7">
    <source>
        <dbReference type="ARBA" id="ARBA00023242"/>
    </source>
</evidence>
<feature type="region of interest" description="Disordered" evidence="9">
    <location>
        <begin position="665"/>
        <end position="712"/>
    </location>
</feature>
<evidence type="ECO:0000256" key="8">
    <source>
        <dbReference type="PROSITE-ProRule" id="PRU00176"/>
    </source>
</evidence>
<evidence type="ECO:0000256" key="5">
    <source>
        <dbReference type="ARBA" id="ARBA00023159"/>
    </source>
</evidence>
<dbReference type="SMART" id="SM00360">
    <property type="entry name" value="RRM"/>
    <property type="match status" value="1"/>
</dbReference>
<evidence type="ECO:0000259" key="10">
    <source>
        <dbReference type="PROSITE" id="PS50102"/>
    </source>
</evidence>
<dbReference type="PANTHER" id="PTHR15528:SF11">
    <property type="entry name" value="FI18188P1"/>
    <property type="match status" value="1"/>
</dbReference>
<evidence type="ECO:0000256" key="4">
    <source>
        <dbReference type="ARBA" id="ARBA00023015"/>
    </source>
</evidence>
<evidence type="ECO:0000256" key="6">
    <source>
        <dbReference type="ARBA" id="ARBA00023163"/>
    </source>
</evidence>
<dbReference type="EMBL" id="JASPKY010000251">
    <property type="protein sequence ID" value="KAK9716881.1"/>
    <property type="molecule type" value="Genomic_DNA"/>
</dbReference>
<dbReference type="PROSITE" id="PS50102">
    <property type="entry name" value="RRM"/>
    <property type="match status" value="1"/>
</dbReference>
<dbReference type="GO" id="GO:0003712">
    <property type="term" value="F:transcription coregulator activity"/>
    <property type="evidence" value="ECO:0007669"/>
    <property type="project" value="InterPro"/>
</dbReference>
<keyword evidence="3 8" id="KW-0694">RNA-binding</keyword>
<comment type="subcellular location">
    <subcellularLocation>
        <location evidence="1">Nucleus</location>
    </subcellularLocation>
</comment>
<keyword evidence="4" id="KW-0805">Transcription regulation</keyword>
<keyword evidence="7" id="KW-0539">Nucleus</keyword>
<feature type="compositionally biased region" description="Basic and acidic residues" evidence="9">
    <location>
        <begin position="432"/>
        <end position="441"/>
    </location>
</feature>
<dbReference type="Gene3D" id="3.30.70.330">
    <property type="match status" value="1"/>
</dbReference>
<protein>
    <submittedName>
        <fullName evidence="11">RNA recognition motif</fullName>
    </submittedName>
</protein>
<name>A0AAW1KFM7_POPJA</name>
<feature type="domain" description="RRM" evidence="10">
    <location>
        <begin position="717"/>
        <end position="800"/>
    </location>
</feature>
<organism evidence="11 12">
    <name type="scientific">Popillia japonica</name>
    <name type="common">Japanese beetle</name>
    <dbReference type="NCBI Taxonomy" id="7064"/>
    <lineage>
        <taxon>Eukaryota</taxon>
        <taxon>Metazoa</taxon>
        <taxon>Ecdysozoa</taxon>
        <taxon>Arthropoda</taxon>
        <taxon>Hexapoda</taxon>
        <taxon>Insecta</taxon>
        <taxon>Pterygota</taxon>
        <taxon>Neoptera</taxon>
        <taxon>Endopterygota</taxon>
        <taxon>Coleoptera</taxon>
        <taxon>Polyphaga</taxon>
        <taxon>Scarabaeiformia</taxon>
        <taxon>Scarabaeidae</taxon>
        <taxon>Rutelinae</taxon>
        <taxon>Popillia</taxon>
    </lineage>
</organism>
<comment type="caution">
    <text evidence="11">The sequence shown here is derived from an EMBL/GenBank/DDBJ whole genome shotgun (WGS) entry which is preliminary data.</text>
</comment>
<dbReference type="SUPFAM" id="SSF54928">
    <property type="entry name" value="RNA-binding domain, RBD"/>
    <property type="match status" value="1"/>
</dbReference>
<proteinExistence type="predicted"/>